<feature type="compositionally biased region" description="Polar residues" evidence="1">
    <location>
        <begin position="73"/>
        <end position="101"/>
    </location>
</feature>
<dbReference type="AlphaFoldDB" id="A0A498KQD8"/>
<feature type="transmembrane region" description="Helical" evidence="2">
    <location>
        <begin position="43"/>
        <end position="60"/>
    </location>
</feature>
<name>A0A498KQD8_9EURY</name>
<sequence length="459" mass="50846">MHRTSMWTTYDGKCGNGFSHFENGLHLFYSFVLKTHAMAARNLLVLLLVVLAGCSTLIAPPQDPSPPAGTESPPEQQSNTTAPTDDNTSEPTLPQISVTGGNLATDPIQTFRRVTTQLGINSTVANQYNVSIKVITPENVRSSREPPRFLRVLGVQAPEYRTNLAGQTIGDDEIRINHDVATQPRIAGLLTHEYVHIVQHSRDETGQLFDVDTSGWDEIPPSGPELRLLDSSLTEGAATHVADQYQQAYTDTLPQGTRYRRAYEQRETAGGRYFMAPYWFGYRYVADRLEDNSTLASIYDQPPRTTEALVHQYDPGAEPPVSLSVNVTADRWWPDDRGRVGELGTRIALSAHLNRSRAAVGADGWGNDALVPFERNSSRGYVWITRWDDTANASEFRTALTAALNQDATATEMGWRDGQVVFRIQQGEDSETVVVVAGPPKFARNTSMDINQRVSVQVR</sequence>
<protein>
    <submittedName>
        <fullName evidence="3">Uncharacterized protein</fullName>
    </submittedName>
</protein>
<evidence type="ECO:0000313" key="3">
    <source>
        <dbReference type="EMBL" id="RXK46170.1"/>
    </source>
</evidence>
<keyword evidence="2" id="KW-0472">Membrane</keyword>
<dbReference type="RefSeq" id="WP_129070855.1">
    <property type="nucleotide sequence ID" value="NZ_RDFA01000013.1"/>
</dbReference>
<evidence type="ECO:0000256" key="2">
    <source>
        <dbReference type="SAM" id="Phobius"/>
    </source>
</evidence>
<dbReference type="OrthoDB" id="312460at2157"/>
<evidence type="ECO:0000256" key="1">
    <source>
        <dbReference type="SAM" id="MobiDB-lite"/>
    </source>
</evidence>
<dbReference type="EMBL" id="RDFA01000013">
    <property type="protein sequence ID" value="RXK46170.1"/>
    <property type="molecule type" value="Genomic_DNA"/>
</dbReference>
<proteinExistence type="predicted"/>
<feature type="region of interest" description="Disordered" evidence="1">
    <location>
        <begin position="61"/>
        <end position="101"/>
    </location>
</feature>
<comment type="caution">
    <text evidence="3">The sequence shown here is derived from an EMBL/GenBank/DDBJ whole genome shotgun (WGS) entry which is preliminary data.</text>
</comment>
<accession>A0A498KQD8</accession>
<dbReference type="Proteomes" id="UP000289691">
    <property type="component" value="Unassembled WGS sequence"/>
</dbReference>
<gene>
    <name evidence="3" type="ORF">EAF64_20580</name>
</gene>
<organism evidence="3 4">
    <name type="scientific">Halorientalis pallida</name>
    <dbReference type="NCBI Taxonomy" id="2479928"/>
    <lineage>
        <taxon>Archaea</taxon>
        <taxon>Methanobacteriati</taxon>
        <taxon>Methanobacteriota</taxon>
        <taxon>Stenosarchaea group</taxon>
        <taxon>Halobacteria</taxon>
        <taxon>Halobacteriales</taxon>
        <taxon>Haloarculaceae</taxon>
        <taxon>Halorientalis</taxon>
    </lineage>
</organism>
<evidence type="ECO:0000313" key="4">
    <source>
        <dbReference type="Proteomes" id="UP000289691"/>
    </source>
</evidence>
<reference evidence="3 4" key="1">
    <citation type="submission" date="2019-01" db="EMBL/GenBank/DDBJ databases">
        <title>Halorientalis sp. F13-25 a new haloarchaeum isolated from hypersaline water.</title>
        <authorList>
            <person name="Ana D.-V."/>
            <person name="Cristina S.-P."/>
            <person name="Antonio V."/>
        </authorList>
    </citation>
    <scope>NUCLEOTIDE SEQUENCE [LARGE SCALE GENOMIC DNA]</scope>
    <source>
        <strain evidence="3 4">F13-25</strain>
    </source>
</reference>
<keyword evidence="2" id="KW-1133">Transmembrane helix</keyword>
<keyword evidence="2" id="KW-0812">Transmembrane</keyword>
<keyword evidence="4" id="KW-1185">Reference proteome</keyword>